<evidence type="ECO:0000313" key="2">
    <source>
        <dbReference type="Proteomes" id="UP000294257"/>
    </source>
</evidence>
<comment type="caution">
    <text evidence="1">The sequence shown here is derived from an EMBL/GenBank/DDBJ whole genome shotgun (WGS) entry which is preliminary data.</text>
</comment>
<proteinExistence type="predicted"/>
<dbReference type="EMBL" id="SGWQ01000001">
    <property type="protein sequence ID" value="RZS44806.1"/>
    <property type="molecule type" value="Genomic_DNA"/>
</dbReference>
<organism evidence="1 2">
    <name type="scientific">Herbihabitans rhizosphaerae</name>
    <dbReference type="NCBI Taxonomy" id="1872711"/>
    <lineage>
        <taxon>Bacteria</taxon>
        <taxon>Bacillati</taxon>
        <taxon>Actinomycetota</taxon>
        <taxon>Actinomycetes</taxon>
        <taxon>Pseudonocardiales</taxon>
        <taxon>Pseudonocardiaceae</taxon>
        <taxon>Herbihabitans</taxon>
    </lineage>
</organism>
<gene>
    <name evidence="1" type="ORF">EV193_101685</name>
</gene>
<evidence type="ECO:0000313" key="1">
    <source>
        <dbReference type="EMBL" id="RZS44806.1"/>
    </source>
</evidence>
<dbReference type="AlphaFoldDB" id="A0A4Q7L6C2"/>
<protein>
    <submittedName>
        <fullName evidence="1">Uncharacterized protein</fullName>
    </submittedName>
</protein>
<reference evidence="1 2" key="1">
    <citation type="submission" date="2019-02" db="EMBL/GenBank/DDBJ databases">
        <title>Genomic Encyclopedia of Type Strains, Phase IV (KMG-IV): sequencing the most valuable type-strain genomes for metagenomic binning, comparative biology and taxonomic classification.</title>
        <authorList>
            <person name="Goeker M."/>
        </authorList>
    </citation>
    <scope>NUCLEOTIDE SEQUENCE [LARGE SCALE GENOMIC DNA]</scope>
    <source>
        <strain evidence="1 2">DSM 101727</strain>
    </source>
</reference>
<accession>A0A4Q7L6C2</accession>
<name>A0A4Q7L6C2_9PSEU</name>
<keyword evidence="2" id="KW-1185">Reference proteome</keyword>
<dbReference type="Proteomes" id="UP000294257">
    <property type="component" value="Unassembled WGS sequence"/>
</dbReference>
<sequence length="110" mass="12511">MCPAGTRVGRFHSIGLKKGIPMGSITRRQAIERCPDLGRLGDEWRWEERPLSNIALWGTCYVLGQQFGVFVYLDNSASVIRYVSDRDFDQWYGPIPAMVNCARRMLDEAA</sequence>